<dbReference type="OrthoDB" id="9809821at2"/>
<dbReference type="CDD" id="cd05327">
    <property type="entry name" value="retinol-DH_like_SDR_c_like"/>
    <property type="match status" value="1"/>
</dbReference>
<evidence type="ECO:0000256" key="2">
    <source>
        <dbReference type="RuleBase" id="RU000363"/>
    </source>
</evidence>
<dbReference type="PANTHER" id="PTHR43157:SF31">
    <property type="entry name" value="PHOSPHATIDYLINOSITOL-GLYCAN BIOSYNTHESIS CLASS F PROTEIN"/>
    <property type="match status" value="1"/>
</dbReference>
<reference evidence="3 4" key="1">
    <citation type="submission" date="2017-03" db="EMBL/GenBank/DDBJ databases">
        <title>Genome sequence of Clostridium hungatei DSM 14427.</title>
        <authorList>
            <person name="Poehlein A."/>
            <person name="Daniel R."/>
        </authorList>
    </citation>
    <scope>NUCLEOTIDE SEQUENCE [LARGE SCALE GENOMIC DNA]</scope>
    <source>
        <strain evidence="3 4">DSM 14427</strain>
    </source>
</reference>
<gene>
    <name evidence="3" type="primary">ped</name>
    <name evidence="3" type="ORF">CLHUN_16750</name>
</gene>
<dbReference type="Pfam" id="PF00106">
    <property type="entry name" value="adh_short"/>
    <property type="match status" value="1"/>
</dbReference>
<dbReference type="STRING" id="48256.CLHUN_16750"/>
<comment type="caution">
    <text evidence="3">The sequence shown here is derived from an EMBL/GenBank/DDBJ whole genome shotgun (WGS) entry which is preliminary data.</text>
</comment>
<name>A0A1V4SLK0_RUMHU</name>
<keyword evidence="1 3" id="KW-0560">Oxidoreductase</keyword>
<dbReference type="EMBL" id="MZGX01000009">
    <property type="protein sequence ID" value="OPX44376.1"/>
    <property type="molecule type" value="Genomic_DNA"/>
</dbReference>
<protein>
    <submittedName>
        <fullName evidence="3">(S)-1-phenylethanol dehydrogenase</fullName>
        <ecNumber evidence="3">1.1.1.311</ecNumber>
    </submittedName>
</protein>
<comment type="similarity">
    <text evidence="2">Belongs to the short-chain dehydrogenases/reductases (SDR) family.</text>
</comment>
<dbReference type="AlphaFoldDB" id="A0A1V4SLK0"/>
<accession>A0A1V4SLK0</accession>
<dbReference type="InterPro" id="IPR036291">
    <property type="entry name" value="NAD(P)-bd_dom_sf"/>
</dbReference>
<dbReference type="SUPFAM" id="SSF51735">
    <property type="entry name" value="NAD(P)-binding Rossmann-fold domains"/>
    <property type="match status" value="1"/>
</dbReference>
<dbReference type="RefSeq" id="WP_080064123.1">
    <property type="nucleotide sequence ID" value="NZ_MZGX01000009.1"/>
</dbReference>
<dbReference type="Gene3D" id="3.40.50.720">
    <property type="entry name" value="NAD(P)-binding Rossmann-like Domain"/>
    <property type="match status" value="1"/>
</dbReference>
<dbReference type="GO" id="GO:0018449">
    <property type="term" value="F:1-phenylethanol dehydrogenase activity"/>
    <property type="evidence" value="ECO:0007669"/>
    <property type="project" value="UniProtKB-EC"/>
</dbReference>
<proteinExistence type="inferred from homology"/>
<evidence type="ECO:0000313" key="4">
    <source>
        <dbReference type="Proteomes" id="UP000191554"/>
    </source>
</evidence>
<dbReference type="PRINTS" id="PR00081">
    <property type="entry name" value="GDHRDH"/>
</dbReference>
<evidence type="ECO:0000256" key="1">
    <source>
        <dbReference type="ARBA" id="ARBA00023002"/>
    </source>
</evidence>
<keyword evidence="4" id="KW-1185">Reference proteome</keyword>
<sequence>MNDKVMLVTGANSGMGRATAASLADTGARVVMLCRDKIRGEEALMEVLEQNRERRLELMLCDLGDMNDIRRFTQEFKNKYGRLDVLVNNAGVITLDRRETKDGLELQFGVNHIGHFLLTVRLLDIIPGVSGGRIVVVGSGAHKMGKIHFEDINLTRGYNVMSAYGQSKLANLLFTRELARRLEGTGITVNCAHPGAVATSMGVDRKTGFGKSLTGLLKPFFQTPEQGAGTALFLALDPSVKEVSGEYFYKCKIAGSSKASKNEKLARELFELSERLTGEKLVRC</sequence>
<dbReference type="PRINTS" id="PR00080">
    <property type="entry name" value="SDRFAMILY"/>
</dbReference>
<evidence type="ECO:0000313" key="3">
    <source>
        <dbReference type="EMBL" id="OPX44376.1"/>
    </source>
</evidence>
<dbReference type="Proteomes" id="UP000191554">
    <property type="component" value="Unassembled WGS sequence"/>
</dbReference>
<organism evidence="3 4">
    <name type="scientific">Ruminiclostridium hungatei</name>
    <name type="common">Clostridium hungatei</name>
    <dbReference type="NCBI Taxonomy" id="48256"/>
    <lineage>
        <taxon>Bacteria</taxon>
        <taxon>Bacillati</taxon>
        <taxon>Bacillota</taxon>
        <taxon>Clostridia</taxon>
        <taxon>Eubacteriales</taxon>
        <taxon>Oscillospiraceae</taxon>
        <taxon>Ruminiclostridium</taxon>
    </lineage>
</organism>
<dbReference type="EC" id="1.1.1.311" evidence="3"/>
<dbReference type="PANTHER" id="PTHR43157">
    <property type="entry name" value="PHOSPHATIDYLINOSITOL-GLYCAN BIOSYNTHESIS CLASS F PROTEIN-RELATED"/>
    <property type="match status" value="1"/>
</dbReference>
<dbReference type="InterPro" id="IPR002347">
    <property type="entry name" value="SDR_fam"/>
</dbReference>